<evidence type="ECO:0008006" key="3">
    <source>
        <dbReference type="Google" id="ProtNLM"/>
    </source>
</evidence>
<dbReference type="InParanoid" id="A0A1Q3B8Q6"/>
<sequence length="82" mass="9314">MSCNNGSIPVLKLLDSEDFFVRERHIQINDPDLPGRNDSSCAICLSEYCDKETLSCVPECGHCFHAISPKCLIYNHSLYYQD</sequence>
<dbReference type="Gene3D" id="3.30.40.10">
    <property type="entry name" value="Zinc/RING finger domain, C3HC4 (zinc finger)"/>
    <property type="match status" value="1"/>
</dbReference>
<dbReference type="EMBL" id="BDDD01000346">
    <property type="protein sequence ID" value="GAV64421.1"/>
    <property type="molecule type" value="Genomic_DNA"/>
</dbReference>
<dbReference type="SUPFAM" id="SSF57850">
    <property type="entry name" value="RING/U-box"/>
    <property type="match status" value="1"/>
</dbReference>
<keyword evidence="2" id="KW-1185">Reference proteome</keyword>
<reference evidence="2" key="1">
    <citation type="submission" date="2016-04" db="EMBL/GenBank/DDBJ databases">
        <title>Cephalotus genome sequencing.</title>
        <authorList>
            <person name="Fukushima K."/>
            <person name="Hasebe M."/>
            <person name="Fang X."/>
        </authorList>
    </citation>
    <scope>NUCLEOTIDE SEQUENCE [LARGE SCALE GENOMIC DNA]</scope>
    <source>
        <strain evidence="2">cv. St1</strain>
    </source>
</reference>
<evidence type="ECO:0000313" key="1">
    <source>
        <dbReference type="EMBL" id="GAV64421.1"/>
    </source>
</evidence>
<dbReference type="InterPro" id="IPR013083">
    <property type="entry name" value="Znf_RING/FYVE/PHD"/>
</dbReference>
<dbReference type="OrthoDB" id="1299820at2759"/>
<accession>A0A1Q3B8Q6</accession>
<dbReference type="AlphaFoldDB" id="A0A1Q3B8Q6"/>
<protein>
    <recommendedName>
        <fullName evidence="3">RING-type domain-containing protein</fullName>
    </recommendedName>
</protein>
<dbReference type="Proteomes" id="UP000187406">
    <property type="component" value="Unassembled WGS sequence"/>
</dbReference>
<proteinExistence type="predicted"/>
<organism evidence="1 2">
    <name type="scientific">Cephalotus follicularis</name>
    <name type="common">Albany pitcher plant</name>
    <dbReference type="NCBI Taxonomy" id="3775"/>
    <lineage>
        <taxon>Eukaryota</taxon>
        <taxon>Viridiplantae</taxon>
        <taxon>Streptophyta</taxon>
        <taxon>Embryophyta</taxon>
        <taxon>Tracheophyta</taxon>
        <taxon>Spermatophyta</taxon>
        <taxon>Magnoliopsida</taxon>
        <taxon>eudicotyledons</taxon>
        <taxon>Gunneridae</taxon>
        <taxon>Pentapetalae</taxon>
        <taxon>rosids</taxon>
        <taxon>fabids</taxon>
        <taxon>Oxalidales</taxon>
        <taxon>Cephalotaceae</taxon>
        <taxon>Cephalotus</taxon>
    </lineage>
</organism>
<gene>
    <name evidence="1" type="ORF">CFOL_v3_07939</name>
</gene>
<name>A0A1Q3B8Q6_CEPFO</name>
<comment type="caution">
    <text evidence="1">The sequence shown here is derived from an EMBL/GenBank/DDBJ whole genome shotgun (WGS) entry which is preliminary data.</text>
</comment>
<evidence type="ECO:0000313" key="2">
    <source>
        <dbReference type="Proteomes" id="UP000187406"/>
    </source>
</evidence>